<sequence length="81" mass="8999">MKMLARSYVNWPSLDADIESLVTNCTTCAMVAKNPVKPSFTRGQNRQHHGREYMPTSSDHLTESTTSSSWTHSRNGPKSSG</sequence>
<feature type="region of interest" description="Disordered" evidence="1">
    <location>
        <begin position="36"/>
        <end position="81"/>
    </location>
</feature>
<accession>A0A016WNJ6</accession>
<dbReference type="InterPro" id="IPR041588">
    <property type="entry name" value="Integrase_H2C2"/>
</dbReference>
<proteinExistence type="predicted"/>
<feature type="compositionally biased region" description="Low complexity" evidence="1">
    <location>
        <begin position="63"/>
        <end position="73"/>
    </location>
</feature>
<protein>
    <recommendedName>
        <fullName evidence="2">Integrase zinc-binding domain-containing protein</fullName>
    </recommendedName>
</protein>
<dbReference type="Pfam" id="PF17921">
    <property type="entry name" value="Integrase_H2C2"/>
    <property type="match status" value="1"/>
</dbReference>
<comment type="caution">
    <text evidence="3">The sequence shown here is derived from an EMBL/GenBank/DDBJ whole genome shotgun (WGS) entry which is preliminary data.</text>
</comment>
<evidence type="ECO:0000259" key="2">
    <source>
        <dbReference type="Pfam" id="PF17921"/>
    </source>
</evidence>
<evidence type="ECO:0000313" key="4">
    <source>
        <dbReference type="Proteomes" id="UP000024635"/>
    </source>
</evidence>
<dbReference type="EMBL" id="JARK01000206">
    <property type="protein sequence ID" value="EYC40563.1"/>
    <property type="molecule type" value="Genomic_DNA"/>
</dbReference>
<reference evidence="4" key="1">
    <citation type="journal article" date="2015" name="Nat. Genet.">
        <title>The genome and transcriptome of the zoonotic hookworm Ancylostoma ceylanicum identify infection-specific gene families.</title>
        <authorList>
            <person name="Schwarz E.M."/>
            <person name="Hu Y."/>
            <person name="Antoshechkin I."/>
            <person name="Miller M.M."/>
            <person name="Sternberg P.W."/>
            <person name="Aroian R.V."/>
        </authorList>
    </citation>
    <scope>NUCLEOTIDE SEQUENCE</scope>
    <source>
        <strain evidence="4">HY135</strain>
    </source>
</reference>
<evidence type="ECO:0000256" key="1">
    <source>
        <dbReference type="SAM" id="MobiDB-lite"/>
    </source>
</evidence>
<dbReference type="OrthoDB" id="5964945at2759"/>
<dbReference type="Proteomes" id="UP000024635">
    <property type="component" value="Unassembled WGS sequence"/>
</dbReference>
<name>A0A016WNJ6_9BILA</name>
<organism evidence="3 4">
    <name type="scientific">Ancylostoma ceylanicum</name>
    <dbReference type="NCBI Taxonomy" id="53326"/>
    <lineage>
        <taxon>Eukaryota</taxon>
        <taxon>Metazoa</taxon>
        <taxon>Ecdysozoa</taxon>
        <taxon>Nematoda</taxon>
        <taxon>Chromadorea</taxon>
        <taxon>Rhabditida</taxon>
        <taxon>Rhabditina</taxon>
        <taxon>Rhabditomorpha</taxon>
        <taxon>Strongyloidea</taxon>
        <taxon>Ancylostomatidae</taxon>
        <taxon>Ancylostomatinae</taxon>
        <taxon>Ancylostoma</taxon>
    </lineage>
</organism>
<dbReference type="AlphaFoldDB" id="A0A016WNJ6"/>
<keyword evidence="4" id="KW-1185">Reference proteome</keyword>
<gene>
    <name evidence="3" type="primary">Acey_s0606.g577</name>
    <name evidence="3" type="ORF">Y032_0606g577</name>
</gene>
<evidence type="ECO:0000313" key="3">
    <source>
        <dbReference type="EMBL" id="EYC40563.1"/>
    </source>
</evidence>
<feature type="domain" description="Integrase zinc-binding" evidence="2">
    <location>
        <begin position="2"/>
        <end position="32"/>
    </location>
</feature>